<evidence type="ECO:0000313" key="2">
    <source>
        <dbReference type="EMBL" id="EJT51283.1"/>
    </source>
</evidence>
<sequence>MRLPPELVSLVCAYLPKETLATFLRCSSACYALAAPHLYAALRITRTSFPLLMSGILLRPRDKVGWDLVPLSGVQATALRSNAAQPKQPEGKCEGEDEAKGGHGSGTERPNTASRRRKLALLAYCTELIVEEYPDLKCFSAICVVDWQGAKPPKQKGQALFPNVCSLTFARLAEPCLPGGLLLSDLGLAHPLLGLVAHGHLRHIAVHPGTHEEAVLRAACASQATIVRMP</sequence>
<protein>
    <recommendedName>
        <fullName evidence="4">F-box domain-containing protein</fullName>
    </recommendedName>
</protein>
<feature type="region of interest" description="Disordered" evidence="1">
    <location>
        <begin position="80"/>
        <end position="112"/>
    </location>
</feature>
<dbReference type="HOGENOM" id="CLU_1205519_0_0_1"/>
<dbReference type="KEGG" id="tasa:A1Q1_07464"/>
<dbReference type="Proteomes" id="UP000002748">
    <property type="component" value="Unassembled WGS sequence"/>
</dbReference>
<organism evidence="2 3">
    <name type="scientific">Trichosporon asahii var. asahii (strain ATCC 90039 / CBS 2479 / JCM 2466 / KCTC 7840 / NBRC 103889/ NCYC 2677 / UAMH 7654)</name>
    <name type="common">Yeast</name>
    <dbReference type="NCBI Taxonomy" id="1186058"/>
    <lineage>
        <taxon>Eukaryota</taxon>
        <taxon>Fungi</taxon>
        <taxon>Dikarya</taxon>
        <taxon>Basidiomycota</taxon>
        <taxon>Agaricomycotina</taxon>
        <taxon>Tremellomycetes</taxon>
        <taxon>Trichosporonales</taxon>
        <taxon>Trichosporonaceae</taxon>
        <taxon>Trichosporon</taxon>
    </lineage>
</organism>
<dbReference type="RefSeq" id="XP_014182468.1">
    <property type="nucleotide sequence ID" value="XM_014326993.1"/>
</dbReference>
<evidence type="ECO:0000313" key="3">
    <source>
        <dbReference type="Proteomes" id="UP000002748"/>
    </source>
</evidence>
<accession>J5R8N5</accession>
<comment type="caution">
    <text evidence="2">The sequence shown here is derived from an EMBL/GenBank/DDBJ whole genome shotgun (WGS) entry which is preliminary data.</text>
</comment>
<dbReference type="AlphaFoldDB" id="J5R8N5"/>
<dbReference type="EMBL" id="ALBS01000059">
    <property type="protein sequence ID" value="EJT51283.1"/>
    <property type="molecule type" value="Genomic_DNA"/>
</dbReference>
<dbReference type="GeneID" id="25990976"/>
<feature type="compositionally biased region" description="Basic and acidic residues" evidence="1">
    <location>
        <begin position="89"/>
        <end position="101"/>
    </location>
</feature>
<proteinExistence type="predicted"/>
<evidence type="ECO:0000256" key="1">
    <source>
        <dbReference type="SAM" id="MobiDB-lite"/>
    </source>
</evidence>
<dbReference type="VEuPathDB" id="FungiDB:A1Q1_07464"/>
<evidence type="ECO:0008006" key="4">
    <source>
        <dbReference type="Google" id="ProtNLM"/>
    </source>
</evidence>
<reference evidence="2 3" key="1">
    <citation type="journal article" date="2012" name="Eukaryot. Cell">
        <title>Draft genome sequence of CBS 2479, the standard type strain of Trichosporon asahii.</title>
        <authorList>
            <person name="Yang R.Y."/>
            <person name="Li H.T."/>
            <person name="Zhu H."/>
            <person name="Zhou G.P."/>
            <person name="Wang M."/>
            <person name="Wang L."/>
        </authorList>
    </citation>
    <scope>NUCLEOTIDE SEQUENCE [LARGE SCALE GENOMIC DNA]</scope>
    <source>
        <strain evidence="3">ATCC 90039 / CBS 2479 / JCM 2466 / KCTC 7840 / NCYC 2677 / UAMH 7654</strain>
    </source>
</reference>
<gene>
    <name evidence="2" type="ORF">A1Q1_07464</name>
</gene>
<name>J5R8N5_TRIAS</name>